<name>B1KPI8_SHEWM</name>
<sequence length="204" mass="22411">MMNIAENMTNKVTDKVTEGVEIVVPAPAFEGNSMNVSTDVNYFSITPDVLSPWNTEIYRVDNGVLALTPSPCSSLTISFEPYKPSETSPVVLSEELQLLQRAVLIGKMSDKAIEAGWRFYENGIVFDEEQNASAYSVTSQVADNGLQVILTIEQVKETPVGGDTISFRYVASKDLPTPPFTDAQGQFTVHYSQDPLVGVRRPQL</sequence>
<evidence type="ECO:0000313" key="1">
    <source>
        <dbReference type="EMBL" id="ACA86141.1"/>
    </source>
</evidence>
<dbReference type="Proteomes" id="UP000002168">
    <property type="component" value="Chromosome"/>
</dbReference>
<evidence type="ECO:0000313" key="2">
    <source>
        <dbReference type="Proteomes" id="UP000002168"/>
    </source>
</evidence>
<dbReference type="EMBL" id="CP000961">
    <property type="protein sequence ID" value="ACA86141.1"/>
    <property type="molecule type" value="Genomic_DNA"/>
</dbReference>
<reference evidence="1 2" key="1">
    <citation type="submission" date="2008-02" db="EMBL/GenBank/DDBJ databases">
        <title>Complete sequence of Shewanella woodyi ATCC 51908.</title>
        <authorList>
            <consortium name="US DOE Joint Genome Institute"/>
            <person name="Copeland A."/>
            <person name="Lucas S."/>
            <person name="Lapidus A."/>
            <person name="Glavina del Rio T."/>
            <person name="Dalin E."/>
            <person name="Tice H."/>
            <person name="Bruce D."/>
            <person name="Goodwin L."/>
            <person name="Pitluck S."/>
            <person name="Sims D."/>
            <person name="Brettin T."/>
            <person name="Detter J.C."/>
            <person name="Han C."/>
            <person name="Kuske C.R."/>
            <person name="Schmutz J."/>
            <person name="Larimer F."/>
            <person name="Land M."/>
            <person name="Hauser L."/>
            <person name="Kyrpides N."/>
            <person name="Lykidis A."/>
            <person name="Zhao J.-S."/>
            <person name="Richardson P."/>
        </authorList>
    </citation>
    <scope>NUCLEOTIDE SEQUENCE [LARGE SCALE GENOMIC DNA]</scope>
    <source>
        <strain evidence="2">ATCC 51908 / MS32</strain>
    </source>
</reference>
<accession>B1KPI8</accession>
<proteinExistence type="predicted"/>
<dbReference type="AlphaFoldDB" id="B1KPI8"/>
<dbReference type="HOGENOM" id="CLU_1342492_0_0_6"/>
<organism evidence="1 2">
    <name type="scientific">Shewanella woodyi (strain ATCC 51908 / MS32)</name>
    <dbReference type="NCBI Taxonomy" id="392500"/>
    <lineage>
        <taxon>Bacteria</taxon>
        <taxon>Pseudomonadati</taxon>
        <taxon>Pseudomonadota</taxon>
        <taxon>Gammaproteobacteria</taxon>
        <taxon>Alteromonadales</taxon>
        <taxon>Shewanellaceae</taxon>
        <taxon>Shewanella</taxon>
    </lineage>
</organism>
<gene>
    <name evidence="1" type="ordered locus">Swoo_1857</name>
</gene>
<dbReference type="KEGG" id="swd:Swoo_1857"/>
<keyword evidence="2" id="KW-1185">Reference proteome</keyword>
<dbReference type="RefSeq" id="WP_012324487.1">
    <property type="nucleotide sequence ID" value="NC_010506.1"/>
</dbReference>
<protein>
    <submittedName>
        <fullName evidence="1">Uncharacterized protein</fullName>
    </submittedName>
</protein>